<dbReference type="PANTHER" id="PTHR43194:SF4">
    <property type="entry name" value="AB HYDROLASE-1 DOMAIN-CONTAINING PROTEIN"/>
    <property type="match status" value="1"/>
</dbReference>
<dbReference type="Proteomes" id="UP001574673">
    <property type="component" value="Unassembled WGS sequence"/>
</dbReference>
<sequence length="368" mass="39666">MQIKTLLTAAIVAIIAAQTATAAPLTLAEQGSFAVGGTVKTSPGSYTPIPAEIAARSGGAFWDAHKAAIAAGGMTLHGDHASVFYQIPADAKKTPLVFLHGYGQSARGWMTTPDGRPGFNELFLHKHYPVYLVDQPRRGQAGQSTVAADISATPDDQFWYAQFRIGVYPKMNDGVAFPKDPAAQEQFFRMMTPDTGAFDAGVITDSMVKLFDKTGGGVFVTHSAGGIIGWTTAMATDKVQAVVAFEPGAFYFPEGEAPPKLESKFGDVAPLTVPPEQFAKLTRLPIIIYFGDYIPDHLDGTQGGEQWYIRMKMAQQFVETVNKHGGRAELVHLPKIGIKGNTHFIFSDTNNAQVADHLAHWLKAKGLE</sequence>
<name>A0ABV4UEI3_9RHOO</name>
<evidence type="ECO:0000259" key="2">
    <source>
        <dbReference type="Pfam" id="PF12697"/>
    </source>
</evidence>
<dbReference type="InterPro" id="IPR000073">
    <property type="entry name" value="AB_hydrolase_1"/>
</dbReference>
<dbReference type="SUPFAM" id="SSF53474">
    <property type="entry name" value="alpha/beta-Hydrolases"/>
    <property type="match status" value="1"/>
</dbReference>
<dbReference type="PANTHER" id="PTHR43194">
    <property type="entry name" value="HYDROLASE ALPHA/BETA FOLD FAMILY"/>
    <property type="match status" value="1"/>
</dbReference>
<protein>
    <submittedName>
        <fullName evidence="3">Alpha/beta fold hydrolase</fullName>
    </submittedName>
</protein>
<reference evidence="4" key="1">
    <citation type="submission" date="2024-06" db="EMBL/GenBank/DDBJ databases">
        <title>Radixoralia hellwigii gen. nov., sp nov., isolated from a root canal in the human oral cavity.</title>
        <authorList>
            <person name="Bartsch S."/>
            <person name="Wittmer A."/>
            <person name="Schulz A.-K."/>
            <person name="Neumann-Schaal M."/>
            <person name="Wolf J."/>
            <person name="Gronow S."/>
            <person name="Tennert C."/>
            <person name="Haecker G."/>
            <person name="Cieplik F."/>
            <person name="Al-Ahmad A."/>
        </authorList>
    </citation>
    <scope>NUCLEOTIDE SEQUENCE [LARGE SCALE GENOMIC DNA]</scope>
    <source>
        <strain evidence="4">Wk13</strain>
    </source>
</reference>
<dbReference type="InterPro" id="IPR050228">
    <property type="entry name" value="Carboxylesterase_BioH"/>
</dbReference>
<keyword evidence="1" id="KW-0732">Signal</keyword>
<dbReference type="Pfam" id="PF12697">
    <property type="entry name" value="Abhydrolase_6"/>
    <property type="match status" value="1"/>
</dbReference>
<feature type="signal peptide" evidence="1">
    <location>
        <begin position="1"/>
        <end position="22"/>
    </location>
</feature>
<dbReference type="InterPro" id="IPR029058">
    <property type="entry name" value="AB_hydrolase_fold"/>
</dbReference>
<keyword evidence="4" id="KW-1185">Reference proteome</keyword>
<dbReference type="EMBL" id="JBEUWX010000002">
    <property type="protein sequence ID" value="MFA9949304.1"/>
    <property type="molecule type" value="Genomic_DNA"/>
</dbReference>
<dbReference type="RefSeq" id="WP_418890447.1">
    <property type="nucleotide sequence ID" value="NZ_JBEUWX010000002.1"/>
</dbReference>
<keyword evidence="3" id="KW-0378">Hydrolase</keyword>
<comment type="caution">
    <text evidence="3">The sequence shown here is derived from an EMBL/GenBank/DDBJ whole genome shotgun (WGS) entry which is preliminary data.</text>
</comment>
<gene>
    <name evidence="3" type="ORF">ABCS64_02995</name>
</gene>
<feature type="chain" id="PRO_5046987446" evidence="1">
    <location>
        <begin position="23"/>
        <end position="368"/>
    </location>
</feature>
<feature type="domain" description="AB hydrolase-1" evidence="2">
    <location>
        <begin position="96"/>
        <end position="269"/>
    </location>
</feature>
<proteinExistence type="predicted"/>
<organism evidence="3 4">
    <name type="scientific">Dentiradicibacter hellwigii</name>
    <dbReference type="NCBI Taxonomy" id="3149053"/>
    <lineage>
        <taxon>Bacteria</taxon>
        <taxon>Pseudomonadati</taxon>
        <taxon>Pseudomonadota</taxon>
        <taxon>Betaproteobacteria</taxon>
        <taxon>Rhodocyclales</taxon>
        <taxon>Rhodocyclaceae</taxon>
        <taxon>Dentiradicibacter</taxon>
    </lineage>
</organism>
<dbReference type="Gene3D" id="3.40.50.1820">
    <property type="entry name" value="alpha/beta hydrolase"/>
    <property type="match status" value="1"/>
</dbReference>
<dbReference type="GO" id="GO:0016787">
    <property type="term" value="F:hydrolase activity"/>
    <property type="evidence" value="ECO:0007669"/>
    <property type="project" value="UniProtKB-KW"/>
</dbReference>
<dbReference type="CDD" id="cd12810">
    <property type="entry name" value="Esterase_713_like-3"/>
    <property type="match status" value="1"/>
</dbReference>
<accession>A0ABV4UEI3</accession>
<evidence type="ECO:0000313" key="3">
    <source>
        <dbReference type="EMBL" id="MFA9949304.1"/>
    </source>
</evidence>
<evidence type="ECO:0000256" key="1">
    <source>
        <dbReference type="SAM" id="SignalP"/>
    </source>
</evidence>
<evidence type="ECO:0000313" key="4">
    <source>
        <dbReference type="Proteomes" id="UP001574673"/>
    </source>
</evidence>